<dbReference type="GO" id="GO:0071555">
    <property type="term" value="P:cell wall organization"/>
    <property type="evidence" value="ECO:0007669"/>
    <property type="project" value="UniProtKB-KW"/>
</dbReference>
<evidence type="ECO:0000256" key="3">
    <source>
        <dbReference type="ARBA" id="ARBA00012780"/>
    </source>
</evidence>
<evidence type="ECO:0000256" key="6">
    <source>
        <dbReference type="ARBA" id="ARBA00023295"/>
    </source>
</evidence>
<evidence type="ECO:0000259" key="11">
    <source>
        <dbReference type="Pfam" id="PF17652"/>
    </source>
</evidence>
<feature type="domain" description="Glycosyl hydrolase family 81 C-terminal" evidence="11">
    <location>
        <begin position="380"/>
        <end position="691"/>
    </location>
</feature>
<keyword evidence="5" id="KW-0119">Carbohydrate metabolism</keyword>
<evidence type="ECO:0000313" key="13">
    <source>
        <dbReference type="Proteomes" id="UP000655287"/>
    </source>
</evidence>
<comment type="caution">
    <text evidence="12">The sequence shown here is derived from an EMBL/GenBank/DDBJ whole genome shotgun (WGS) entry which is preliminary data.</text>
</comment>
<feature type="compositionally biased region" description="Low complexity" evidence="9">
    <location>
        <begin position="821"/>
        <end position="830"/>
    </location>
</feature>
<dbReference type="InterPro" id="IPR040720">
    <property type="entry name" value="GH81_C"/>
</dbReference>
<dbReference type="Proteomes" id="UP000655287">
    <property type="component" value="Unassembled WGS sequence"/>
</dbReference>
<keyword evidence="7" id="KW-0961">Cell wall biogenesis/degradation</keyword>
<gene>
    <name evidence="12" type="ORF">Sru01_02450</name>
</gene>
<evidence type="ECO:0000256" key="4">
    <source>
        <dbReference type="ARBA" id="ARBA00022801"/>
    </source>
</evidence>
<dbReference type="Pfam" id="PF17652">
    <property type="entry name" value="Glyco_hydro81C"/>
    <property type="match status" value="1"/>
</dbReference>
<name>A0A919QXU8_9ACTN</name>
<evidence type="ECO:0000256" key="7">
    <source>
        <dbReference type="ARBA" id="ARBA00023316"/>
    </source>
</evidence>
<keyword evidence="8" id="KW-0624">Polysaccharide degradation</keyword>
<dbReference type="AlphaFoldDB" id="A0A919QXU8"/>
<evidence type="ECO:0000256" key="9">
    <source>
        <dbReference type="SAM" id="MobiDB-lite"/>
    </source>
</evidence>
<feature type="signal peptide" evidence="10">
    <location>
        <begin position="1"/>
        <end position="41"/>
    </location>
</feature>
<feature type="chain" id="PRO_5038138946" description="glucan endo-1,3-beta-D-glucosidase" evidence="10">
    <location>
        <begin position="42"/>
        <end position="955"/>
    </location>
</feature>
<feature type="region of interest" description="Disordered" evidence="9">
    <location>
        <begin position="51"/>
        <end position="71"/>
    </location>
</feature>
<evidence type="ECO:0000313" key="12">
    <source>
        <dbReference type="EMBL" id="GII75263.1"/>
    </source>
</evidence>
<dbReference type="InterPro" id="IPR005200">
    <property type="entry name" value="Endo-beta-glucanase"/>
</dbReference>
<keyword evidence="13" id="KW-1185">Reference proteome</keyword>
<evidence type="ECO:0000256" key="5">
    <source>
        <dbReference type="ARBA" id="ARBA00023277"/>
    </source>
</evidence>
<keyword evidence="4" id="KW-0378">Hydrolase</keyword>
<feature type="compositionally biased region" description="Low complexity" evidence="9">
    <location>
        <begin position="751"/>
        <end position="763"/>
    </location>
</feature>
<dbReference type="PROSITE" id="PS51318">
    <property type="entry name" value="TAT"/>
    <property type="match status" value="1"/>
</dbReference>
<dbReference type="GO" id="GO:0000272">
    <property type="term" value="P:polysaccharide catabolic process"/>
    <property type="evidence" value="ECO:0007669"/>
    <property type="project" value="UniProtKB-KW"/>
</dbReference>
<keyword evidence="10" id="KW-0732">Signal</keyword>
<dbReference type="PANTHER" id="PTHR31983">
    <property type="entry name" value="ENDO-1,3(4)-BETA-GLUCANASE 1"/>
    <property type="match status" value="1"/>
</dbReference>
<comment type="catalytic activity">
    <reaction evidence="1">
        <text>Hydrolysis of (1-&gt;3)-beta-D-glucosidic linkages in (1-&gt;3)-beta-D-glucans.</text>
        <dbReference type="EC" id="3.2.1.39"/>
    </reaction>
</comment>
<dbReference type="EC" id="3.2.1.39" evidence="3"/>
<dbReference type="InterPro" id="IPR006311">
    <property type="entry name" value="TAT_signal"/>
</dbReference>
<reference evidence="12" key="1">
    <citation type="submission" date="2021-01" db="EMBL/GenBank/DDBJ databases">
        <title>Whole genome shotgun sequence of Sphaerisporangium rufum NBRC 109079.</title>
        <authorList>
            <person name="Komaki H."/>
            <person name="Tamura T."/>
        </authorList>
    </citation>
    <scope>NUCLEOTIDE SEQUENCE</scope>
    <source>
        <strain evidence="12">NBRC 109079</strain>
    </source>
</reference>
<feature type="compositionally biased region" description="Pro residues" evidence="9">
    <location>
        <begin position="764"/>
        <end position="800"/>
    </location>
</feature>
<sequence>MASEKSPSQPPRPPLTRLIAAAATAALAAVLAVAPATPAAAATVPVGAGGYTTDRPPGTSGPASSDGAPVTPKVTSAVTAKVPTNDWWSSLAFQRYAGNPYSENMYAHPLTFHAVSGGLEVGYPVTPTISATQYDHPHVRDLTLGVTGLAAPRTLVDGWSDWTVTPYWSDGARTLRATIGHGLPFVYATPSGGQAQVSFAAAPTIWADRGNVLGATVNGHDYALFAPTGTDWTLAGATATAALGEKNYFSLALLPGRGALDLFTRYAFSFVTGTRVNWSYDEAAARLTTTYTATTTAKEGTATGTLLALYRHQWLATTDPLTAYTYASPRGTMKLREGASFSTRQAFHGVLPALPDLGGYDRARLGDLVRQEANAADPWKAATDTYWTGKALGRLAQLVPIADQLGDTASRDKLLGLLKTELQSWFTTGGEQFHYDGTWGLLTGYPASYGSDTEVNDHHFHYGYYLMAAATVARYDRAWAADGQWGGMAKLLARDANNWDRTDGRFPFLRNFDAYAGNGWASGHQGFAAGNNEESSSEAMNFAAGAVLLGAATGDTGLRDLGVYLYTTQAATIAQYWFDADRAVFPAGFSHGTAGMIWGDGAAYATWWTANPEEIHGINYLPITGGSLYHGLYPGEVRAGLAEMEAANGGPATEWRDVIWEYRALGDPAAAKANWDAGWSSYQPEDGESKAHTYHWIYNLAALGTVDAGVTADLATAAVFTRDGTRTYVAHNFGTAARTVRFSDGRTLQVPAGTTATSAGGTPTPTPTPTPTVTPTPTPTPTVTPTPTPTPTPTVTPTPGAPTRYLVSGGGLPGTAGPGGADPVAAAGGANHDGTPHDPLVYTATGLTMAYQGGATAFDLVLDAGSAVGNGVQARVTYDLTGDGTADRVETYRYFATDPVTGWEHYTQSAGLLSSSGTLGDLRNGRVTVEVWSAIGVRSTSLGVGDRSTVTIPFS</sequence>
<accession>A0A919QXU8</accession>
<dbReference type="RefSeq" id="WP_203981927.1">
    <property type="nucleotide sequence ID" value="NZ_BOOU01000003.1"/>
</dbReference>
<organism evidence="12 13">
    <name type="scientific">Sphaerisporangium rufum</name>
    <dbReference type="NCBI Taxonomy" id="1381558"/>
    <lineage>
        <taxon>Bacteria</taxon>
        <taxon>Bacillati</taxon>
        <taxon>Actinomycetota</taxon>
        <taxon>Actinomycetes</taxon>
        <taxon>Streptosporangiales</taxon>
        <taxon>Streptosporangiaceae</taxon>
        <taxon>Sphaerisporangium</taxon>
    </lineage>
</organism>
<evidence type="ECO:0000256" key="2">
    <source>
        <dbReference type="ARBA" id="ARBA00010730"/>
    </source>
</evidence>
<proteinExistence type="inferred from homology"/>
<protein>
    <recommendedName>
        <fullName evidence="3">glucan endo-1,3-beta-D-glucosidase</fullName>
        <ecNumber evidence="3">3.2.1.39</ecNumber>
    </recommendedName>
</protein>
<comment type="similarity">
    <text evidence="2">Belongs to the glycosyl hydrolase 81 family.</text>
</comment>
<dbReference type="Gene3D" id="2.70.98.30">
    <property type="entry name" value="Golgi alpha-mannosidase II, domain 4"/>
    <property type="match status" value="1"/>
</dbReference>
<dbReference type="EMBL" id="BOOU01000003">
    <property type="protein sequence ID" value="GII75263.1"/>
    <property type="molecule type" value="Genomic_DNA"/>
</dbReference>
<dbReference type="GO" id="GO:0052861">
    <property type="term" value="F:endo-1,3(4)-beta-glucanase activity"/>
    <property type="evidence" value="ECO:0007669"/>
    <property type="project" value="InterPro"/>
</dbReference>
<evidence type="ECO:0000256" key="1">
    <source>
        <dbReference type="ARBA" id="ARBA00000382"/>
    </source>
</evidence>
<dbReference type="GO" id="GO:0042973">
    <property type="term" value="F:glucan endo-1,3-beta-D-glucosidase activity"/>
    <property type="evidence" value="ECO:0007669"/>
    <property type="project" value="UniProtKB-EC"/>
</dbReference>
<dbReference type="PROSITE" id="PS52008">
    <property type="entry name" value="GH81"/>
    <property type="match status" value="1"/>
</dbReference>
<feature type="compositionally biased region" description="Gly residues" evidence="9">
    <location>
        <begin position="808"/>
        <end position="820"/>
    </location>
</feature>
<evidence type="ECO:0000256" key="8">
    <source>
        <dbReference type="ARBA" id="ARBA00023326"/>
    </source>
</evidence>
<evidence type="ECO:0000256" key="10">
    <source>
        <dbReference type="SAM" id="SignalP"/>
    </source>
</evidence>
<keyword evidence="6" id="KW-0326">Glycosidase</keyword>
<feature type="region of interest" description="Disordered" evidence="9">
    <location>
        <begin position="751"/>
        <end position="832"/>
    </location>
</feature>
<dbReference type="PANTHER" id="PTHR31983:SF0">
    <property type="entry name" value="GLUCAN ENDO-1,3-BETA-D-GLUCOSIDASE 2"/>
    <property type="match status" value="1"/>
</dbReference>